<dbReference type="KEGG" id="lvn:BWR22_14140"/>
<dbReference type="RefSeq" id="WP_076734295.1">
    <property type="nucleotide sequence ID" value="NZ_CP019352.1"/>
</dbReference>
<reference evidence="1 2" key="1">
    <citation type="submission" date="2017-01" db="EMBL/GenBank/DDBJ databases">
        <title>Complete genome of Lacinutrix venerupis DOK2-8 isolated from seawater in Dokdo.</title>
        <authorList>
            <person name="Chi W.-J."/>
            <person name="Kim J.H."/>
        </authorList>
    </citation>
    <scope>NUCLEOTIDE SEQUENCE [LARGE SCALE GENOMIC DNA]</scope>
    <source>
        <strain evidence="1 2">DOK2-8</strain>
    </source>
</reference>
<dbReference type="Proteomes" id="UP000187506">
    <property type="component" value="Chromosome"/>
</dbReference>
<keyword evidence="2" id="KW-1185">Reference proteome</keyword>
<evidence type="ECO:0000313" key="2">
    <source>
        <dbReference type="Proteomes" id="UP000187506"/>
    </source>
</evidence>
<organism evidence="1 2">
    <name type="scientific">Lacinutrix venerupis</name>
    <dbReference type="NCBI Taxonomy" id="1486034"/>
    <lineage>
        <taxon>Bacteria</taxon>
        <taxon>Pseudomonadati</taxon>
        <taxon>Bacteroidota</taxon>
        <taxon>Flavobacteriia</taxon>
        <taxon>Flavobacteriales</taxon>
        <taxon>Flavobacteriaceae</taxon>
        <taxon>Lacinutrix</taxon>
    </lineage>
</organism>
<name>A0AAC9LQG6_9FLAO</name>
<protein>
    <submittedName>
        <fullName evidence="1">Uncharacterized protein</fullName>
    </submittedName>
</protein>
<sequence>MDKKCKDLKRVGNSPYLASESIALENNLNDNAESGFGIKITNSFPFLDSNPLVNTSINGLSNPQAPVYFAITHNHYNGTFEMFGHGDIHALYSLSQTFNYNLANTIDENGTGIGDPVTFDISNITVFVVVTDNTYAIKIDDITKLATIQQHFINKTRMNEFAALLEDAYKDVNVDSNGVKRQNPGDADQNKLAEAFIKFVSETHDFGISLYTSTNDAAQSNGNNNWKKLTLDEDGKLLKQNCN</sequence>
<proteinExistence type="predicted"/>
<dbReference type="EMBL" id="CP019352">
    <property type="protein sequence ID" value="APY01393.1"/>
    <property type="molecule type" value="Genomic_DNA"/>
</dbReference>
<accession>A0AAC9LQG6</accession>
<dbReference type="AlphaFoldDB" id="A0AAC9LQG6"/>
<gene>
    <name evidence="1" type="ORF">BWR22_14140</name>
</gene>
<evidence type="ECO:0000313" key="1">
    <source>
        <dbReference type="EMBL" id="APY01393.1"/>
    </source>
</evidence>